<feature type="transmembrane region" description="Helical" evidence="2">
    <location>
        <begin position="35"/>
        <end position="54"/>
    </location>
</feature>
<dbReference type="KEGG" id="tvr:TVD_09385"/>
<keyword evidence="2" id="KW-1133">Transmembrane helix</keyword>
<dbReference type="PANTHER" id="PTHR30386">
    <property type="entry name" value="MEMBRANE FUSION SUBUNIT OF EMRAB-TOLC MULTIDRUG EFFLUX PUMP"/>
    <property type="match status" value="1"/>
</dbReference>
<organism evidence="3 4">
    <name type="scientific">Thioalkalivibrio versutus</name>
    <dbReference type="NCBI Taxonomy" id="106634"/>
    <lineage>
        <taxon>Bacteria</taxon>
        <taxon>Pseudomonadati</taxon>
        <taxon>Pseudomonadota</taxon>
        <taxon>Gammaproteobacteria</taxon>
        <taxon>Chromatiales</taxon>
        <taxon>Ectothiorhodospiraceae</taxon>
        <taxon>Thioalkalivibrio</taxon>
    </lineage>
</organism>
<evidence type="ECO:0000313" key="4">
    <source>
        <dbReference type="Proteomes" id="UP000064201"/>
    </source>
</evidence>
<sequence>MKIRFDANGRRRSDQDGGMKVRYGPARRVAFRLRWYLILLLVASPVLYFLYALVNDAISTEVPALVWYPQHQLLAEVPGFVESIAVEPWDRVSRGDEVVRQHSPQLERRGRQIEQDLERLRQRAELSGQEQGADLERRIELLRQSLDEFRVQERRLERLIDRGAAGRGELLPVRAERARVEERLAELEGNLARVPRGDAVESWPDSLQLRHDDLLGERAEVRQESRQLVKAADLDGVVTEILVEPGQFVAVGTPLLRYSGTRLRVVAYVEPRHLERRLEPGREVSLILPDGEQRRATVTATVGAADRLPAAFRSGLGGGESAVPVIVEPASALPEIWRVDSLPLRAKF</sequence>
<protein>
    <recommendedName>
        <fullName evidence="5">RND efflux pump membrane fusion protein barrel-sandwich domain-containing protein</fullName>
    </recommendedName>
</protein>
<dbReference type="OrthoDB" id="3084at2"/>
<reference evidence="3 4" key="1">
    <citation type="submission" date="2015-04" db="EMBL/GenBank/DDBJ databases">
        <title>Complete Sequence for the Genome of the Thioalkalivibrio versutus D301.</title>
        <authorList>
            <person name="Mu T."/>
            <person name="Zhou J."/>
            <person name="Xu X."/>
        </authorList>
    </citation>
    <scope>NUCLEOTIDE SEQUENCE [LARGE SCALE GENOMIC DNA]</scope>
    <source>
        <strain evidence="3 4">D301</strain>
    </source>
</reference>
<evidence type="ECO:0008006" key="5">
    <source>
        <dbReference type="Google" id="ProtNLM"/>
    </source>
</evidence>
<accession>A0A0G3G2V7</accession>
<dbReference type="EMBL" id="CP011367">
    <property type="protein sequence ID" value="AKJ95555.1"/>
    <property type="molecule type" value="Genomic_DNA"/>
</dbReference>
<dbReference type="PATRIC" id="fig|106634.4.peg.1923"/>
<dbReference type="InterPro" id="IPR050739">
    <property type="entry name" value="MFP"/>
</dbReference>
<evidence type="ECO:0000256" key="1">
    <source>
        <dbReference type="SAM" id="Coils"/>
    </source>
</evidence>
<dbReference type="Proteomes" id="UP000064201">
    <property type="component" value="Chromosome"/>
</dbReference>
<proteinExistence type="predicted"/>
<keyword evidence="2" id="KW-0812">Transmembrane</keyword>
<keyword evidence="2" id="KW-0472">Membrane</keyword>
<evidence type="ECO:0000313" key="3">
    <source>
        <dbReference type="EMBL" id="AKJ95555.1"/>
    </source>
</evidence>
<dbReference type="Gene3D" id="2.40.50.100">
    <property type="match status" value="1"/>
</dbReference>
<keyword evidence="1" id="KW-0175">Coiled coil</keyword>
<evidence type="ECO:0000256" key="2">
    <source>
        <dbReference type="SAM" id="Phobius"/>
    </source>
</evidence>
<gene>
    <name evidence="3" type="ORF">TVD_09385</name>
</gene>
<dbReference type="AlphaFoldDB" id="A0A0G3G2V7"/>
<dbReference type="RefSeq" id="WP_047251465.1">
    <property type="nucleotide sequence ID" value="NZ_CP011367.1"/>
</dbReference>
<feature type="coiled-coil region" evidence="1">
    <location>
        <begin position="103"/>
        <end position="162"/>
    </location>
</feature>
<dbReference type="STRING" id="106634.TVD_09385"/>
<keyword evidence="4" id="KW-1185">Reference proteome</keyword>
<name>A0A0G3G2V7_9GAMM</name>